<evidence type="ECO:0000313" key="3">
    <source>
        <dbReference type="Proteomes" id="UP000738431"/>
    </source>
</evidence>
<keyword evidence="1" id="KW-1133">Transmembrane helix</keyword>
<name>A0ABZ1CBY8_9BACT</name>
<sequence>MSDLASLLLVAWALYALHGLAWQRRPRFHLNAWLGRPRATPRPRTWSVFGLLPNGWRLRTDDLPFAFSAEGITNLPVASLARPAPLPTHLEAWTWEEIDKVEQRGADLWINGRRFCPATGHLTPAALRRLAALSAAERPARIQELMTSWLRPTRLRRLHRLLIRLTSTTASCNLTAAFLLALVSIYYGFELPALLDDRWSEALARTTPWILGYALLLQLGAIATAWSAAKRLQRHGGAAPGKLFSAALFMPPHTFHLRALVGEGLWPTLHPLAASLAFAPPAARREHAFQVLADLHHPLPLAANADDLPRRIARDHRAAFLPLLESALTAHGIDPAALLAPPRHHTAAACAYCPRCHDQFVTASGQCPHRIPLRPLDRA</sequence>
<protein>
    <submittedName>
        <fullName evidence="2">Uncharacterized protein</fullName>
    </submittedName>
</protein>
<evidence type="ECO:0000313" key="2">
    <source>
        <dbReference type="EMBL" id="WRQ89170.1"/>
    </source>
</evidence>
<feature type="transmembrane region" description="Helical" evidence="1">
    <location>
        <begin position="6"/>
        <end position="22"/>
    </location>
</feature>
<reference evidence="2 3" key="1">
    <citation type="submission" date="2023-12" db="EMBL/GenBank/DDBJ databases">
        <title>Description of an unclassified Opitutus bacterium of Verrucomicrobiota.</title>
        <authorList>
            <person name="Zhang D.-F."/>
        </authorList>
    </citation>
    <scope>NUCLEOTIDE SEQUENCE [LARGE SCALE GENOMIC DNA]</scope>
    <source>
        <strain evidence="2 3">WL0086</strain>
    </source>
</reference>
<evidence type="ECO:0000256" key="1">
    <source>
        <dbReference type="SAM" id="Phobius"/>
    </source>
</evidence>
<organism evidence="2 3">
    <name type="scientific">Actomonas aquatica</name>
    <dbReference type="NCBI Taxonomy" id="2866162"/>
    <lineage>
        <taxon>Bacteria</taxon>
        <taxon>Pseudomonadati</taxon>
        <taxon>Verrucomicrobiota</taxon>
        <taxon>Opitutia</taxon>
        <taxon>Opitutales</taxon>
        <taxon>Opitutaceae</taxon>
        <taxon>Actomonas</taxon>
    </lineage>
</organism>
<dbReference type="Proteomes" id="UP000738431">
    <property type="component" value="Chromosome"/>
</dbReference>
<proteinExistence type="predicted"/>
<keyword evidence="3" id="KW-1185">Reference proteome</keyword>
<keyword evidence="1" id="KW-0472">Membrane</keyword>
<feature type="transmembrane region" description="Helical" evidence="1">
    <location>
        <begin position="161"/>
        <end position="189"/>
    </location>
</feature>
<feature type="transmembrane region" description="Helical" evidence="1">
    <location>
        <begin position="209"/>
        <end position="229"/>
    </location>
</feature>
<accession>A0ABZ1CBY8</accession>
<keyword evidence="1" id="KW-0812">Transmembrane</keyword>
<dbReference type="EMBL" id="CP139781">
    <property type="protein sequence ID" value="WRQ89170.1"/>
    <property type="molecule type" value="Genomic_DNA"/>
</dbReference>
<gene>
    <name evidence="2" type="ORF">K1X11_007100</name>
</gene>
<dbReference type="RefSeq" id="WP_221031037.1">
    <property type="nucleotide sequence ID" value="NZ_CP139781.1"/>
</dbReference>